<dbReference type="GO" id="GO:0005886">
    <property type="term" value="C:plasma membrane"/>
    <property type="evidence" value="ECO:0007669"/>
    <property type="project" value="UniProtKB-SubCell"/>
</dbReference>
<dbReference type="RefSeq" id="WP_102197300.1">
    <property type="nucleotide sequence ID" value="NZ_CAUPDS010000010.1"/>
</dbReference>
<feature type="transmembrane region" description="Helical" evidence="7">
    <location>
        <begin position="298"/>
        <end position="321"/>
    </location>
</feature>
<protein>
    <submittedName>
        <fullName evidence="9">MFS transporter</fullName>
    </submittedName>
</protein>
<keyword evidence="6 7" id="KW-0472">Membrane</keyword>
<feature type="transmembrane region" description="Helical" evidence="7">
    <location>
        <begin position="333"/>
        <end position="355"/>
    </location>
</feature>
<sequence>MNKEKRTSKLSYLIETIMFFTYAFFAVNWIAGSTLTPEIMAHFGIREFSQATLISNAVTLAKIIGNFAAAYVLNKLYPKKSIGLGSIFIVLGSVIAIFAPNFMIFVIGRFIMGFGGALFIVYFSPVVIEYFSPEDRPLINSLNTVCYNVGSILALLLVSPVLRHFNNWKHSLLFFAGISLILFFLWLIFGKDFEITDKTKEKYTLKHGLKEKIAWVMPLSYFGHLTLYMVMLNIFPISNLSPIDPKTISTLFAVGGVVGTVIAVILSKKLKKRVPIIKICTLIFSVTAVFMLRAKSGFLASVLAFSMGVLMYVPLTSFVTIPQELPGMNPARLTQIMSIYWAVVYLLETIAFYFVGVLIDKFSYQTGLYFAVILSFSFFIGSFFLPETSEYKNN</sequence>
<evidence type="ECO:0000256" key="2">
    <source>
        <dbReference type="ARBA" id="ARBA00022448"/>
    </source>
</evidence>
<evidence type="ECO:0000313" key="9">
    <source>
        <dbReference type="EMBL" id="PMC82175.1"/>
    </source>
</evidence>
<feature type="transmembrane region" description="Helical" evidence="7">
    <location>
        <begin position="274"/>
        <end position="292"/>
    </location>
</feature>
<feature type="transmembrane region" description="Helical" evidence="7">
    <location>
        <begin position="84"/>
        <end position="104"/>
    </location>
</feature>
<organism evidence="9 10">
    <name type="scientific">Anaerococcus hydrogenalis</name>
    <dbReference type="NCBI Taxonomy" id="33029"/>
    <lineage>
        <taxon>Bacteria</taxon>
        <taxon>Bacillati</taxon>
        <taxon>Bacillota</taxon>
        <taxon>Tissierellia</taxon>
        <taxon>Tissierellales</taxon>
        <taxon>Peptoniphilaceae</taxon>
        <taxon>Anaerococcus</taxon>
    </lineage>
</organism>
<feature type="transmembrane region" description="Helical" evidence="7">
    <location>
        <begin position="12"/>
        <end position="31"/>
    </location>
</feature>
<proteinExistence type="predicted"/>
<evidence type="ECO:0000256" key="3">
    <source>
        <dbReference type="ARBA" id="ARBA00022475"/>
    </source>
</evidence>
<comment type="caution">
    <text evidence="9">The sequence shown here is derived from an EMBL/GenBank/DDBJ whole genome shotgun (WGS) entry which is preliminary data.</text>
</comment>
<comment type="subcellular location">
    <subcellularLocation>
        <location evidence="1">Cell membrane</location>
        <topology evidence="1">Multi-pass membrane protein</topology>
    </subcellularLocation>
</comment>
<feature type="transmembrane region" description="Helical" evidence="7">
    <location>
        <begin position="110"/>
        <end position="132"/>
    </location>
</feature>
<keyword evidence="5 7" id="KW-1133">Transmembrane helix</keyword>
<keyword evidence="4 7" id="KW-0812">Transmembrane</keyword>
<accession>A0A2N6UK55</accession>
<dbReference type="PANTHER" id="PTHR43124:SF3">
    <property type="entry name" value="CHLORAMPHENICOL EFFLUX PUMP RV0191"/>
    <property type="match status" value="1"/>
</dbReference>
<dbReference type="Proteomes" id="UP000235658">
    <property type="component" value="Unassembled WGS sequence"/>
</dbReference>
<dbReference type="InterPro" id="IPR050189">
    <property type="entry name" value="MFS_Efflux_Transporters"/>
</dbReference>
<feature type="transmembrane region" description="Helical" evidence="7">
    <location>
        <begin position="247"/>
        <end position="267"/>
    </location>
</feature>
<evidence type="ECO:0000256" key="5">
    <source>
        <dbReference type="ARBA" id="ARBA00022989"/>
    </source>
</evidence>
<dbReference type="PROSITE" id="PS50850">
    <property type="entry name" value="MFS"/>
    <property type="match status" value="1"/>
</dbReference>
<evidence type="ECO:0000256" key="1">
    <source>
        <dbReference type="ARBA" id="ARBA00004651"/>
    </source>
</evidence>
<dbReference type="Pfam" id="PF07690">
    <property type="entry name" value="MFS_1"/>
    <property type="match status" value="1"/>
</dbReference>
<name>A0A2N6UK55_9FIRM</name>
<feature type="transmembrane region" description="Helical" evidence="7">
    <location>
        <begin position="51"/>
        <end position="72"/>
    </location>
</feature>
<dbReference type="GeneID" id="84577581"/>
<feature type="transmembrane region" description="Helical" evidence="7">
    <location>
        <begin position="144"/>
        <end position="165"/>
    </location>
</feature>
<dbReference type="CDD" id="cd06174">
    <property type="entry name" value="MFS"/>
    <property type="match status" value="1"/>
</dbReference>
<evidence type="ECO:0000256" key="6">
    <source>
        <dbReference type="ARBA" id="ARBA00023136"/>
    </source>
</evidence>
<gene>
    <name evidence="9" type="ORF">CJ192_00120</name>
</gene>
<evidence type="ECO:0000313" key="10">
    <source>
        <dbReference type="Proteomes" id="UP000235658"/>
    </source>
</evidence>
<feature type="transmembrane region" description="Helical" evidence="7">
    <location>
        <begin position="367"/>
        <end position="385"/>
    </location>
</feature>
<dbReference type="InterPro" id="IPR036259">
    <property type="entry name" value="MFS_trans_sf"/>
</dbReference>
<feature type="domain" description="Major facilitator superfamily (MFS) profile" evidence="8">
    <location>
        <begin position="9"/>
        <end position="389"/>
    </location>
</feature>
<evidence type="ECO:0000256" key="7">
    <source>
        <dbReference type="SAM" id="Phobius"/>
    </source>
</evidence>
<dbReference type="SUPFAM" id="SSF103473">
    <property type="entry name" value="MFS general substrate transporter"/>
    <property type="match status" value="1"/>
</dbReference>
<evidence type="ECO:0000259" key="8">
    <source>
        <dbReference type="PROSITE" id="PS50850"/>
    </source>
</evidence>
<feature type="transmembrane region" description="Helical" evidence="7">
    <location>
        <begin position="213"/>
        <end position="235"/>
    </location>
</feature>
<dbReference type="Gene3D" id="1.20.1250.20">
    <property type="entry name" value="MFS general substrate transporter like domains"/>
    <property type="match status" value="2"/>
</dbReference>
<feature type="transmembrane region" description="Helical" evidence="7">
    <location>
        <begin position="171"/>
        <end position="193"/>
    </location>
</feature>
<dbReference type="PANTHER" id="PTHR43124">
    <property type="entry name" value="PURINE EFFLUX PUMP PBUE"/>
    <property type="match status" value="1"/>
</dbReference>
<dbReference type="AlphaFoldDB" id="A0A2N6UK55"/>
<dbReference type="InterPro" id="IPR020846">
    <property type="entry name" value="MFS_dom"/>
</dbReference>
<evidence type="ECO:0000256" key="4">
    <source>
        <dbReference type="ARBA" id="ARBA00022692"/>
    </source>
</evidence>
<keyword evidence="3" id="KW-1003">Cell membrane</keyword>
<dbReference type="EMBL" id="PNHP01000001">
    <property type="protein sequence ID" value="PMC82175.1"/>
    <property type="molecule type" value="Genomic_DNA"/>
</dbReference>
<keyword evidence="2" id="KW-0813">Transport</keyword>
<dbReference type="GO" id="GO:0022857">
    <property type="term" value="F:transmembrane transporter activity"/>
    <property type="evidence" value="ECO:0007669"/>
    <property type="project" value="InterPro"/>
</dbReference>
<dbReference type="InterPro" id="IPR011701">
    <property type="entry name" value="MFS"/>
</dbReference>
<reference evidence="9 10" key="1">
    <citation type="submission" date="2017-09" db="EMBL/GenBank/DDBJ databases">
        <title>Bacterial strain isolated from the female urinary microbiota.</title>
        <authorList>
            <person name="Thomas-White K."/>
            <person name="Kumar N."/>
            <person name="Forster S."/>
            <person name="Putonti C."/>
            <person name="Lawley T."/>
            <person name="Wolfe A.J."/>
        </authorList>
    </citation>
    <scope>NUCLEOTIDE SEQUENCE [LARGE SCALE GENOMIC DNA]</scope>
    <source>
        <strain evidence="9 10">UMB0204</strain>
    </source>
</reference>